<keyword evidence="3" id="KW-1185">Reference proteome</keyword>
<gene>
    <name evidence="2" type="ORF">AMTR_s00047p00203430</name>
</gene>
<feature type="region of interest" description="Disordered" evidence="1">
    <location>
        <begin position="33"/>
        <end position="60"/>
    </location>
</feature>
<organism evidence="2 3">
    <name type="scientific">Amborella trichopoda</name>
    <dbReference type="NCBI Taxonomy" id="13333"/>
    <lineage>
        <taxon>Eukaryota</taxon>
        <taxon>Viridiplantae</taxon>
        <taxon>Streptophyta</taxon>
        <taxon>Embryophyta</taxon>
        <taxon>Tracheophyta</taxon>
        <taxon>Spermatophyta</taxon>
        <taxon>Magnoliopsida</taxon>
        <taxon>Amborellales</taxon>
        <taxon>Amborellaceae</taxon>
        <taxon>Amborella</taxon>
    </lineage>
</organism>
<feature type="compositionally biased region" description="Basic and acidic residues" evidence="1">
    <location>
        <begin position="35"/>
        <end position="60"/>
    </location>
</feature>
<evidence type="ECO:0000313" key="3">
    <source>
        <dbReference type="Proteomes" id="UP000017836"/>
    </source>
</evidence>
<protein>
    <submittedName>
        <fullName evidence="2">Uncharacterized protein</fullName>
    </submittedName>
</protein>
<evidence type="ECO:0000256" key="1">
    <source>
        <dbReference type="SAM" id="MobiDB-lite"/>
    </source>
</evidence>
<dbReference type="Gramene" id="ERN17851">
    <property type="protein sequence ID" value="ERN17851"/>
    <property type="gene ID" value="AMTR_s00047p00203430"/>
</dbReference>
<name>U5CWY9_AMBTC</name>
<dbReference type="HOGENOM" id="CLU_2944769_0_0_1"/>
<dbReference type="Proteomes" id="UP000017836">
    <property type="component" value="Unassembled WGS sequence"/>
</dbReference>
<accession>U5CWY9</accession>
<reference evidence="3" key="1">
    <citation type="journal article" date="2013" name="Science">
        <title>The Amborella genome and the evolution of flowering plants.</title>
        <authorList>
            <consortium name="Amborella Genome Project"/>
        </authorList>
    </citation>
    <scope>NUCLEOTIDE SEQUENCE [LARGE SCALE GENOMIC DNA]</scope>
</reference>
<dbReference type="AlphaFoldDB" id="U5CWY9"/>
<proteinExistence type="predicted"/>
<evidence type="ECO:0000313" key="2">
    <source>
        <dbReference type="EMBL" id="ERN17851.1"/>
    </source>
</evidence>
<dbReference type="EMBL" id="KI392311">
    <property type="protein sequence ID" value="ERN17851.1"/>
    <property type="molecule type" value="Genomic_DNA"/>
</dbReference>
<sequence length="60" mass="6736">MEPNLLEGSCDNFIMFALPMEAVTGEYGRPGAAVKRSDCEREPQCHRDDAKESRDNGKYV</sequence>